<accession>A0ABP9HAE2</accession>
<gene>
    <name evidence="5" type="ORF">GCM10023205_32400</name>
</gene>
<keyword evidence="2" id="KW-0238">DNA-binding</keyword>
<evidence type="ECO:0000256" key="1">
    <source>
        <dbReference type="ARBA" id="ARBA00023015"/>
    </source>
</evidence>
<dbReference type="InterPro" id="IPR036388">
    <property type="entry name" value="WH-like_DNA-bd_sf"/>
</dbReference>
<evidence type="ECO:0000256" key="2">
    <source>
        <dbReference type="ARBA" id="ARBA00023125"/>
    </source>
</evidence>
<keyword evidence="1" id="KW-0805">Transcription regulation</keyword>
<keyword evidence="3" id="KW-0804">Transcription</keyword>
<dbReference type="SMART" id="SM00347">
    <property type="entry name" value="HTH_MARR"/>
    <property type="match status" value="1"/>
</dbReference>
<dbReference type="PANTHER" id="PTHR39515:SF2">
    <property type="entry name" value="HTH-TYPE TRANSCRIPTIONAL REGULATOR RV0880"/>
    <property type="match status" value="1"/>
</dbReference>
<dbReference type="PROSITE" id="PS01117">
    <property type="entry name" value="HTH_MARR_1"/>
    <property type="match status" value="1"/>
</dbReference>
<name>A0ABP9HAE2_9ACTN</name>
<dbReference type="SUPFAM" id="SSF46785">
    <property type="entry name" value="Winged helix' DNA-binding domain"/>
    <property type="match status" value="1"/>
</dbReference>
<dbReference type="InterPro" id="IPR036390">
    <property type="entry name" value="WH_DNA-bd_sf"/>
</dbReference>
<comment type="caution">
    <text evidence="5">The sequence shown here is derived from an EMBL/GenBank/DDBJ whole genome shotgun (WGS) entry which is preliminary data.</text>
</comment>
<protein>
    <recommendedName>
        <fullName evidence="4">HTH marR-type domain-containing protein</fullName>
    </recommendedName>
</protein>
<evidence type="ECO:0000313" key="5">
    <source>
        <dbReference type="EMBL" id="GAA4965563.1"/>
    </source>
</evidence>
<dbReference type="Pfam" id="PF12802">
    <property type="entry name" value="MarR_2"/>
    <property type="match status" value="1"/>
</dbReference>
<feature type="domain" description="HTH marR-type" evidence="4">
    <location>
        <begin position="1"/>
        <end position="134"/>
    </location>
</feature>
<dbReference type="InterPro" id="IPR052526">
    <property type="entry name" value="HTH-type_Bedaq_tolerance"/>
</dbReference>
<dbReference type="InterPro" id="IPR000835">
    <property type="entry name" value="HTH_MarR-typ"/>
</dbReference>
<evidence type="ECO:0000256" key="3">
    <source>
        <dbReference type="ARBA" id="ARBA00023163"/>
    </source>
</evidence>
<dbReference type="Gene3D" id="1.10.10.10">
    <property type="entry name" value="Winged helix-like DNA-binding domain superfamily/Winged helix DNA-binding domain"/>
    <property type="match status" value="1"/>
</dbReference>
<organism evidence="5 6">
    <name type="scientific">Yinghuangia aomiensis</name>
    <dbReference type="NCBI Taxonomy" id="676205"/>
    <lineage>
        <taxon>Bacteria</taxon>
        <taxon>Bacillati</taxon>
        <taxon>Actinomycetota</taxon>
        <taxon>Actinomycetes</taxon>
        <taxon>Kitasatosporales</taxon>
        <taxon>Streptomycetaceae</taxon>
        <taxon>Yinghuangia</taxon>
    </lineage>
</organism>
<keyword evidence="6" id="KW-1185">Reference proteome</keyword>
<dbReference type="PROSITE" id="PS50995">
    <property type="entry name" value="HTH_MARR_2"/>
    <property type="match status" value="1"/>
</dbReference>
<dbReference type="EMBL" id="BAABHS010000010">
    <property type="protein sequence ID" value="GAA4965563.1"/>
    <property type="molecule type" value="Genomic_DNA"/>
</dbReference>
<evidence type="ECO:0000313" key="6">
    <source>
        <dbReference type="Proteomes" id="UP001500466"/>
    </source>
</evidence>
<dbReference type="InterPro" id="IPR023187">
    <property type="entry name" value="Tscrpt_reg_MarR-type_CS"/>
</dbReference>
<dbReference type="Proteomes" id="UP001500466">
    <property type="component" value="Unassembled WGS sequence"/>
</dbReference>
<sequence length="142" mass="15341">MHRALEALLAATRSTRLHRELAARAGGNLTRTEAFALGHIVAFGPLRLSALAELTGQDRSIASRQVDTLVKGGLVRREADPDDGRAQLLHATDEGVALSQGLRGVWSDWLARSLDTWTDGDLETLAATMSRFGNDLRTPKNG</sequence>
<proteinExistence type="predicted"/>
<dbReference type="PANTHER" id="PTHR39515">
    <property type="entry name" value="CONSERVED PROTEIN"/>
    <property type="match status" value="1"/>
</dbReference>
<evidence type="ECO:0000259" key="4">
    <source>
        <dbReference type="PROSITE" id="PS50995"/>
    </source>
</evidence>
<reference evidence="6" key="1">
    <citation type="journal article" date="2019" name="Int. J. Syst. Evol. Microbiol.">
        <title>The Global Catalogue of Microorganisms (GCM) 10K type strain sequencing project: providing services to taxonomists for standard genome sequencing and annotation.</title>
        <authorList>
            <consortium name="The Broad Institute Genomics Platform"/>
            <consortium name="The Broad Institute Genome Sequencing Center for Infectious Disease"/>
            <person name="Wu L."/>
            <person name="Ma J."/>
        </authorList>
    </citation>
    <scope>NUCLEOTIDE SEQUENCE [LARGE SCALE GENOMIC DNA]</scope>
    <source>
        <strain evidence="6">JCM 17986</strain>
    </source>
</reference>